<evidence type="ECO:0000313" key="2">
    <source>
        <dbReference type="EMBL" id="GAQ83963.1"/>
    </source>
</evidence>
<keyword evidence="3" id="KW-1185">Reference proteome</keyword>
<feature type="compositionally biased region" description="Basic and acidic residues" evidence="1">
    <location>
        <begin position="43"/>
        <end position="52"/>
    </location>
</feature>
<name>A0A1Y1I0I3_KLENI</name>
<organism evidence="2 3">
    <name type="scientific">Klebsormidium nitens</name>
    <name type="common">Green alga</name>
    <name type="synonym">Ulothrix nitens</name>
    <dbReference type="NCBI Taxonomy" id="105231"/>
    <lineage>
        <taxon>Eukaryota</taxon>
        <taxon>Viridiplantae</taxon>
        <taxon>Streptophyta</taxon>
        <taxon>Klebsormidiophyceae</taxon>
        <taxon>Klebsormidiales</taxon>
        <taxon>Klebsormidiaceae</taxon>
        <taxon>Klebsormidium</taxon>
    </lineage>
</organism>
<dbReference type="AlphaFoldDB" id="A0A1Y1I0I3"/>
<dbReference type="Proteomes" id="UP000054558">
    <property type="component" value="Unassembled WGS sequence"/>
</dbReference>
<evidence type="ECO:0000256" key="1">
    <source>
        <dbReference type="SAM" id="MobiDB-lite"/>
    </source>
</evidence>
<feature type="region of interest" description="Disordered" evidence="1">
    <location>
        <begin position="39"/>
        <end position="71"/>
    </location>
</feature>
<protein>
    <submittedName>
        <fullName evidence="2">Uncharacterized protein</fullName>
    </submittedName>
</protein>
<evidence type="ECO:0000313" key="3">
    <source>
        <dbReference type="Proteomes" id="UP000054558"/>
    </source>
</evidence>
<accession>A0A1Y1I0I3</accession>
<reference evidence="2 3" key="1">
    <citation type="journal article" date="2014" name="Nat. Commun.">
        <title>Klebsormidium flaccidum genome reveals primary factors for plant terrestrial adaptation.</title>
        <authorList>
            <person name="Hori K."/>
            <person name="Maruyama F."/>
            <person name="Fujisawa T."/>
            <person name="Togashi T."/>
            <person name="Yamamoto N."/>
            <person name="Seo M."/>
            <person name="Sato S."/>
            <person name="Yamada T."/>
            <person name="Mori H."/>
            <person name="Tajima N."/>
            <person name="Moriyama T."/>
            <person name="Ikeuchi M."/>
            <person name="Watanabe M."/>
            <person name="Wada H."/>
            <person name="Kobayashi K."/>
            <person name="Saito M."/>
            <person name="Masuda T."/>
            <person name="Sasaki-Sekimoto Y."/>
            <person name="Mashiguchi K."/>
            <person name="Awai K."/>
            <person name="Shimojima M."/>
            <person name="Masuda S."/>
            <person name="Iwai M."/>
            <person name="Nobusawa T."/>
            <person name="Narise T."/>
            <person name="Kondo S."/>
            <person name="Saito H."/>
            <person name="Sato R."/>
            <person name="Murakawa M."/>
            <person name="Ihara Y."/>
            <person name="Oshima-Yamada Y."/>
            <person name="Ohtaka K."/>
            <person name="Satoh M."/>
            <person name="Sonobe K."/>
            <person name="Ishii M."/>
            <person name="Ohtani R."/>
            <person name="Kanamori-Sato M."/>
            <person name="Honoki R."/>
            <person name="Miyazaki D."/>
            <person name="Mochizuki H."/>
            <person name="Umetsu J."/>
            <person name="Higashi K."/>
            <person name="Shibata D."/>
            <person name="Kamiya Y."/>
            <person name="Sato N."/>
            <person name="Nakamura Y."/>
            <person name="Tabata S."/>
            <person name="Ida S."/>
            <person name="Kurokawa K."/>
            <person name="Ohta H."/>
        </authorList>
    </citation>
    <scope>NUCLEOTIDE SEQUENCE [LARGE SCALE GENOMIC DNA]</scope>
    <source>
        <strain evidence="2 3">NIES-2285</strain>
    </source>
</reference>
<sequence length="181" mass="19868">MAFFFRLLPGCRAALRTPQRSPSLVRHLSLFDRKLWSGGRQKQTSDDAREANKPGQRGANVKHTGEKGSSRALARVATPVSAANKELSLESGVRPLNEVHPGAVLSEVVVTSTEHEKLCAMCLKLRSRRDFKKLRSSPDGVHYLCRGCLSQVSRARRRLAAVVPKGQAYCPCCGESRDLAS</sequence>
<gene>
    <name evidence="2" type="ORF">KFL_001700180</name>
</gene>
<proteinExistence type="predicted"/>
<dbReference type="EMBL" id="DF237119">
    <property type="protein sequence ID" value="GAQ83963.1"/>
    <property type="molecule type" value="Genomic_DNA"/>
</dbReference>